<proteinExistence type="predicted"/>
<dbReference type="EMBL" id="DS235882">
    <property type="protein sequence ID" value="EEB20212.1"/>
    <property type="molecule type" value="Genomic_DNA"/>
</dbReference>
<dbReference type="KEGG" id="phu:Phum_PHUM605860"/>
<reference evidence="3" key="3">
    <citation type="submission" date="2020-05" db="UniProtKB">
        <authorList>
            <consortium name="EnsemblMetazoa"/>
        </authorList>
    </citation>
    <scope>IDENTIFICATION</scope>
    <source>
        <strain evidence="3">USDA</strain>
    </source>
</reference>
<accession>E0W3K6</accession>
<protein>
    <submittedName>
        <fullName evidence="2 3">Uncharacterized protein</fullName>
    </submittedName>
</protein>
<keyword evidence="4" id="KW-1185">Reference proteome</keyword>
<sequence>MVSFHKFKSDKKPDVDKQRKIFSLFSILKKKKLLNAFSWQQPISSHRDHLPTPPPIPEAIQRALEFLRSQPESGDSAGQGSAFNPTFRRPQNY</sequence>
<dbReference type="VEuPathDB" id="VectorBase:PHUM605860"/>
<dbReference type="EMBL" id="AAZO01007409">
    <property type="status" value="NOT_ANNOTATED_CDS"/>
    <property type="molecule type" value="Genomic_DNA"/>
</dbReference>
<reference evidence="2" key="1">
    <citation type="submission" date="2007-04" db="EMBL/GenBank/DDBJ databases">
        <title>Annotation of Pediculus humanus corporis strain USDA.</title>
        <authorList>
            <person name="Kirkness E."/>
            <person name="Hannick L."/>
            <person name="Hass B."/>
            <person name="Bruggner R."/>
            <person name="Lawson D."/>
            <person name="Bidwell S."/>
            <person name="Joardar V."/>
            <person name="Caler E."/>
            <person name="Walenz B."/>
            <person name="Inman J."/>
            <person name="Schobel S."/>
            <person name="Galinsky K."/>
            <person name="Amedeo P."/>
            <person name="Strausberg R."/>
        </authorList>
    </citation>
    <scope>NUCLEOTIDE SEQUENCE</scope>
    <source>
        <strain evidence="2">USDA</strain>
    </source>
</reference>
<feature type="compositionally biased region" description="Polar residues" evidence="1">
    <location>
        <begin position="70"/>
        <end position="93"/>
    </location>
</feature>
<evidence type="ECO:0000256" key="1">
    <source>
        <dbReference type="SAM" id="MobiDB-lite"/>
    </source>
</evidence>
<dbReference type="RefSeq" id="XP_002432950.1">
    <property type="nucleotide sequence ID" value="XM_002432905.1"/>
</dbReference>
<gene>
    <name evidence="3" type="primary">8237091</name>
    <name evidence="2" type="ORF">Phum_PHUM605860</name>
</gene>
<organism>
    <name type="scientific">Pediculus humanus subsp. corporis</name>
    <name type="common">Body louse</name>
    <dbReference type="NCBI Taxonomy" id="121224"/>
    <lineage>
        <taxon>Eukaryota</taxon>
        <taxon>Metazoa</taxon>
        <taxon>Ecdysozoa</taxon>
        <taxon>Arthropoda</taxon>
        <taxon>Hexapoda</taxon>
        <taxon>Insecta</taxon>
        <taxon>Pterygota</taxon>
        <taxon>Neoptera</taxon>
        <taxon>Paraneoptera</taxon>
        <taxon>Psocodea</taxon>
        <taxon>Troctomorpha</taxon>
        <taxon>Phthiraptera</taxon>
        <taxon>Anoplura</taxon>
        <taxon>Pediculidae</taxon>
        <taxon>Pediculus</taxon>
    </lineage>
</organism>
<evidence type="ECO:0000313" key="2">
    <source>
        <dbReference type="EMBL" id="EEB20212.1"/>
    </source>
</evidence>
<dbReference type="GeneID" id="8237091"/>
<name>E0W3K6_PEDHC</name>
<reference evidence="2" key="2">
    <citation type="submission" date="2007-04" db="EMBL/GenBank/DDBJ databases">
        <title>The genome of the human body louse.</title>
        <authorList>
            <consortium name="The Human Body Louse Genome Consortium"/>
            <person name="Kirkness E."/>
            <person name="Walenz B."/>
            <person name="Hass B."/>
            <person name="Bruggner R."/>
            <person name="Strausberg R."/>
        </authorList>
    </citation>
    <scope>NUCLEOTIDE SEQUENCE</scope>
    <source>
        <strain evidence="2">USDA</strain>
    </source>
</reference>
<dbReference type="HOGENOM" id="CLU_2402316_0_0_1"/>
<dbReference type="Proteomes" id="UP000009046">
    <property type="component" value="Unassembled WGS sequence"/>
</dbReference>
<dbReference type="CTD" id="8237091"/>
<dbReference type="EnsemblMetazoa" id="PHUM605860-RA">
    <property type="protein sequence ID" value="PHUM605860-PA"/>
    <property type="gene ID" value="PHUM605860"/>
</dbReference>
<evidence type="ECO:0000313" key="4">
    <source>
        <dbReference type="Proteomes" id="UP000009046"/>
    </source>
</evidence>
<evidence type="ECO:0000313" key="3">
    <source>
        <dbReference type="EnsemblMetazoa" id="PHUM605860-PA"/>
    </source>
</evidence>
<feature type="region of interest" description="Disordered" evidence="1">
    <location>
        <begin position="68"/>
        <end position="93"/>
    </location>
</feature>
<dbReference type="AlphaFoldDB" id="E0W3K6"/>
<dbReference type="InParanoid" id="E0W3K6"/>